<evidence type="ECO:0000313" key="1">
    <source>
        <dbReference type="EMBL" id="WAR11593.1"/>
    </source>
</evidence>
<protein>
    <submittedName>
        <fullName evidence="1">Uncharacterized protein</fullName>
    </submittedName>
</protein>
<gene>
    <name evidence="1" type="ORF">MAR_025773</name>
</gene>
<organism evidence="1 2">
    <name type="scientific">Mya arenaria</name>
    <name type="common">Soft-shell clam</name>
    <dbReference type="NCBI Taxonomy" id="6604"/>
    <lineage>
        <taxon>Eukaryota</taxon>
        <taxon>Metazoa</taxon>
        <taxon>Spiralia</taxon>
        <taxon>Lophotrochozoa</taxon>
        <taxon>Mollusca</taxon>
        <taxon>Bivalvia</taxon>
        <taxon>Autobranchia</taxon>
        <taxon>Heteroconchia</taxon>
        <taxon>Euheterodonta</taxon>
        <taxon>Imparidentia</taxon>
        <taxon>Neoheterodontei</taxon>
        <taxon>Myida</taxon>
        <taxon>Myoidea</taxon>
        <taxon>Myidae</taxon>
        <taxon>Mya</taxon>
    </lineage>
</organism>
<name>A0ABY7ENN3_MYAAR</name>
<evidence type="ECO:0000313" key="2">
    <source>
        <dbReference type="Proteomes" id="UP001164746"/>
    </source>
</evidence>
<sequence>MEREINERVSKIKKCSDSEWRYCLNNLVRDQDLFDRLSYLPEPIPDDSREHFFPLSDEPKAAGTISFDEFVEGRSEYEMSDSDDFDDDSDDADPCSVSLNYPVKPCSVSLTYPVKPCSISLTFPVKPFSVSLTYPVKPCSVSLTYPFKPCSVSPTYPTKQCSGHTWNFRERHQVDHLSSIGGSSVKAMPKRVMKAVMKNSAVKRNFPSSDNSVTEYFLNDWLRNA</sequence>
<keyword evidence="2" id="KW-1185">Reference proteome</keyword>
<dbReference type="Proteomes" id="UP001164746">
    <property type="component" value="Chromosome 8"/>
</dbReference>
<reference evidence="1" key="1">
    <citation type="submission" date="2022-11" db="EMBL/GenBank/DDBJ databases">
        <title>Centuries of genome instability and evolution in soft-shell clam transmissible cancer (bioRxiv).</title>
        <authorList>
            <person name="Hart S.F.M."/>
            <person name="Yonemitsu M.A."/>
            <person name="Giersch R.M."/>
            <person name="Beal B.F."/>
            <person name="Arriagada G."/>
            <person name="Davis B.W."/>
            <person name="Ostrander E.A."/>
            <person name="Goff S.P."/>
            <person name="Metzger M.J."/>
        </authorList>
    </citation>
    <scope>NUCLEOTIDE SEQUENCE</scope>
    <source>
        <strain evidence="1">MELC-2E11</strain>
        <tissue evidence="1">Siphon/mantle</tissue>
    </source>
</reference>
<accession>A0ABY7ENN3</accession>
<proteinExistence type="predicted"/>
<dbReference type="EMBL" id="CP111019">
    <property type="protein sequence ID" value="WAR11593.1"/>
    <property type="molecule type" value="Genomic_DNA"/>
</dbReference>